<feature type="compositionally biased region" description="Pro residues" evidence="1">
    <location>
        <begin position="587"/>
        <end position="599"/>
    </location>
</feature>
<protein>
    <submittedName>
        <fullName evidence="3">TNT domain-containing protein</fullName>
    </submittedName>
</protein>
<feature type="compositionally biased region" description="Pro residues" evidence="1">
    <location>
        <begin position="542"/>
        <end position="559"/>
    </location>
</feature>
<feature type="compositionally biased region" description="Pro residues" evidence="1">
    <location>
        <begin position="495"/>
        <end position="505"/>
    </location>
</feature>
<name>A0A6H9YNB3_9ACTN</name>
<feature type="compositionally biased region" description="Low complexity" evidence="1">
    <location>
        <begin position="458"/>
        <end position="474"/>
    </location>
</feature>
<feature type="compositionally biased region" description="Low complexity" evidence="1">
    <location>
        <begin position="628"/>
        <end position="652"/>
    </location>
</feature>
<feature type="compositionally biased region" description="Low complexity" evidence="1">
    <location>
        <begin position="506"/>
        <end position="525"/>
    </location>
</feature>
<evidence type="ECO:0000259" key="2">
    <source>
        <dbReference type="Pfam" id="PF14021"/>
    </source>
</evidence>
<dbReference type="RefSeq" id="WP_151568642.1">
    <property type="nucleotide sequence ID" value="NZ_WBMT01000026.1"/>
</dbReference>
<feature type="compositionally biased region" description="Pro residues" evidence="1">
    <location>
        <begin position="430"/>
        <end position="440"/>
    </location>
</feature>
<dbReference type="InterPro" id="IPR053024">
    <property type="entry name" value="Fungal_surface_NADase"/>
</dbReference>
<dbReference type="Proteomes" id="UP000468735">
    <property type="component" value="Unassembled WGS sequence"/>
</dbReference>
<feature type="region of interest" description="Disordered" evidence="1">
    <location>
        <begin position="314"/>
        <end position="334"/>
    </location>
</feature>
<evidence type="ECO:0000313" key="3">
    <source>
        <dbReference type="EMBL" id="KAB2341302.1"/>
    </source>
</evidence>
<dbReference type="SUPFAM" id="SSF160424">
    <property type="entry name" value="BH3703-like"/>
    <property type="match status" value="1"/>
</dbReference>
<dbReference type="PANTHER" id="PTHR42059">
    <property type="entry name" value="TNT DOMAIN-CONTAINING PROTEIN"/>
    <property type="match status" value="1"/>
</dbReference>
<keyword evidence="4" id="KW-1185">Reference proteome</keyword>
<proteinExistence type="predicted"/>
<dbReference type="InterPro" id="IPR036170">
    <property type="entry name" value="YezG-like_sf"/>
</dbReference>
<dbReference type="EMBL" id="WBMT01000026">
    <property type="protein sequence ID" value="KAB2341302.1"/>
    <property type="molecule type" value="Genomic_DNA"/>
</dbReference>
<feature type="region of interest" description="Disordered" evidence="1">
    <location>
        <begin position="777"/>
        <end position="800"/>
    </location>
</feature>
<feature type="compositionally biased region" description="Low complexity" evidence="1">
    <location>
        <begin position="600"/>
        <end position="611"/>
    </location>
</feature>
<accession>A0A6H9YNB3</accession>
<feature type="compositionally biased region" description="Pro residues" evidence="1">
    <location>
        <begin position="672"/>
        <end position="687"/>
    </location>
</feature>
<dbReference type="Pfam" id="PF14021">
    <property type="entry name" value="TNT"/>
    <property type="match status" value="1"/>
</dbReference>
<feature type="compositionally biased region" description="Pro residues" evidence="1">
    <location>
        <begin position="616"/>
        <end position="627"/>
    </location>
</feature>
<sequence>MSVSGRNERIAALEDQIIRFGAQLAPPGWQRIDLHCVATVAVNDIALTVLQENGKAATAESVPSELTDLLGELRRAHYVPERGTWFSVLFMIEPGSEPQRLYNFDYDPEWNPPIPQDAWRRDQIVLPRDAAYTPDWLRARLEGREPDHGLAQNVQPLNPIEQMELLSNEISLVLADHAPPLWRMISGHYQAVGENVQFPPLLVHKADGTMAFPAPPASAGVLFDRLRAGMYNRGRAWSRIDFQVVFENSQVSCQAKYTWDEEPAFNPEPTAEDVRRELERFPRTDVPEWMTRRLNETQQPDAPQGAPQGLREARLFDDMGPNGDQPSVSRPAVPAEEVERVVEYLRKAPIVLAARSYGKDMVDPSRGENVPLTFHTDGTWVWSGGTAYYLREHGIPPEPELVAHIRAMGFQVPEVDSDTMGAASDLIMSPSPPPPTPSPASVPSSSSDSSPPPPLPASAPASGPDAYQPSSASASPPPPAAPAPAIGSDASSIPVIPPPPPPPAVPGSSAPAAPHPASALPAGHAPTPPPTAPAAPSAGFPPGGPVPMPQPPPLPPGAPAPSAGHPTPPPPVASPSTEPWPVAAPSAAPPPPAPSPSAAPPHAAGQAHAAATVFEPVPPSAGQPPAAPSAGQPPAAATVFEPAAEVVQSAQQPAPPPPAAAATVFEPLAEPVMPPPPPPPGPAPAPHVQPQVAAPNDRPASPAEVLRRLEQRLGDLAVPPSAYRLQEAAEGAWCMVYEESRWSVFALHNGERRQAADFDAAGKAAAYLLGSLLLVPPAEQHQPPPPSAAESISPLPGEPPLSLFRDRQEIELPAGTIVDRYGAPTGNVTYALRTPFAERSLPPEWANHPYHSYRLQRTCRVLTGIAVPWFDQPGGGTAYVFPRSIADLLADGTLYEG</sequence>
<feature type="domain" description="TNT" evidence="2">
    <location>
        <begin position="811"/>
        <end position="895"/>
    </location>
</feature>
<dbReference type="AlphaFoldDB" id="A0A6H9YNB3"/>
<gene>
    <name evidence="3" type="ORF">F8566_42035</name>
</gene>
<feature type="compositionally biased region" description="Low complexity" evidence="1">
    <location>
        <begin position="660"/>
        <end position="671"/>
    </location>
</feature>
<evidence type="ECO:0000256" key="1">
    <source>
        <dbReference type="SAM" id="MobiDB-lite"/>
    </source>
</evidence>
<evidence type="ECO:0000313" key="4">
    <source>
        <dbReference type="Proteomes" id="UP000468735"/>
    </source>
</evidence>
<dbReference type="PANTHER" id="PTHR42059:SF1">
    <property type="entry name" value="TNT DOMAIN-CONTAINING PROTEIN"/>
    <property type="match status" value="1"/>
</dbReference>
<dbReference type="GO" id="GO:0050135">
    <property type="term" value="F:NADP+ nucleosidase activity"/>
    <property type="evidence" value="ECO:0007669"/>
    <property type="project" value="InterPro"/>
</dbReference>
<dbReference type="InterPro" id="IPR025331">
    <property type="entry name" value="TNT"/>
</dbReference>
<reference evidence="3 4" key="1">
    <citation type="submission" date="2019-09" db="EMBL/GenBank/DDBJ databases">
        <title>Actinomadura physcomitrii sp. nov., a novel actinomycete isolated from moss [Physcomitrium sphaericum (Ludw) Fuernr].</title>
        <authorList>
            <person name="Zhuang X."/>
            <person name="Liu C."/>
        </authorList>
    </citation>
    <scope>NUCLEOTIDE SEQUENCE [LARGE SCALE GENOMIC DNA]</scope>
    <source>
        <strain evidence="3 4">HMC1</strain>
    </source>
</reference>
<dbReference type="OrthoDB" id="275232at2"/>
<feature type="compositionally biased region" description="Low complexity" evidence="1">
    <location>
        <begin position="574"/>
        <end position="586"/>
    </location>
</feature>
<organism evidence="3 4">
    <name type="scientific">Actinomadura rudentiformis</name>
    <dbReference type="NCBI Taxonomy" id="359158"/>
    <lineage>
        <taxon>Bacteria</taxon>
        <taxon>Bacillati</taxon>
        <taxon>Actinomycetota</taxon>
        <taxon>Actinomycetes</taxon>
        <taxon>Streptosporangiales</taxon>
        <taxon>Thermomonosporaceae</taxon>
        <taxon>Actinomadura</taxon>
    </lineage>
</organism>
<feature type="compositionally biased region" description="Low complexity" evidence="1">
    <location>
        <begin position="483"/>
        <end position="494"/>
    </location>
</feature>
<comment type="caution">
    <text evidence="3">The sequence shown here is derived from an EMBL/GenBank/DDBJ whole genome shotgun (WGS) entry which is preliminary data.</text>
</comment>
<feature type="region of interest" description="Disordered" evidence="1">
    <location>
        <begin position="422"/>
        <end position="701"/>
    </location>
</feature>